<sequence length="171" mass="18513">MIRARLWYGPAGDRLPPERVAQYLRGPLACTLGLRECNLDGAWHSEIQLTAPIKARLFLERGPEVSGEAADLVSRLPASAPPALARRLARCTARLVVSDPAPDTHFAPGAPLSRSVLLPLAFAIDAIVEDTEAGRLSFYAPPTAPRTPLTARIGRILSEISGLMRPRRHPS</sequence>
<protein>
    <submittedName>
        <fullName evidence="1">Uncharacterized protein</fullName>
    </submittedName>
</protein>
<dbReference type="KEGG" id="rsu:NHU_02444"/>
<gene>
    <name evidence="1" type="ORF">NHU_02444</name>
</gene>
<dbReference type="AlphaFoldDB" id="A0A0D6B3Z8"/>
<evidence type="ECO:0000313" key="1">
    <source>
        <dbReference type="EMBL" id="BAQ69595.1"/>
    </source>
</evidence>
<proteinExistence type="predicted"/>
<name>A0A0D6B3Z8_RHOSU</name>
<dbReference type="EMBL" id="AP014800">
    <property type="protein sequence ID" value="BAQ69595.1"/>
    <property type="molecule type" value="Genomic_DNA"/>
</dbReference>
<reference evidence="1 2" key="1">
    <citation type="submission" date="2015-02" db="EMBL/GenBank/DDBJ databases">
        <title>Genome sequene of Rhodovulum sulfidophilum DSM 2351.</title>
        <authorList>
            <person name="Nagao N."/>
        </authorList>
    </citation>
    <scope>NUCLEOTIDE SEQUENCE [LARGE SCALE GENOMIC DNA]</scope>
    <source>
        <strain evidence="1 2">DSM 2351</strain>
    </source>
</reference>
<dbReference type="Proteomes" id="UP000064912">
    <property type="component" value="Chromosome"/>
</dbReference>
<accession>A0A0D6B3Z8</accession>
<dbReference type="PATRIC" id="fig|35806.4.peg.2521"/>
<organism evidence="1 2">
    <name type="scientific">Rhodovulum sulfidophilum</name>
    <name type="common">Rhodobacter sulfidophilus</name>
    <dbReference type="NCBI Taxonomy" id="35806"/>
    <lineage>
        <taxon>Bacteria</taxon>
        <taxon>Pseudomonadati</taxon>
        <taxon>Pseudomonadota</taxon>
        <taxon>Alphaproteobacteria</taxon>
        <taxon>Rhodobacterales</taxon>
        <taxon>Paracoccaceae</taxon>
        <taxon>Rhodovulum</taxon>
    </lineage>
</organism>
<evidence type="ECO:0000313" key="2">
    <source>
        <dbReference type="Proteomes" id="UP000064912"/>
    </source>
</evidence>